<dbReference type="InterPro" id="IPR007581">
    <property type="entry name" value="Endonuclease-V"/>
</dbReference>
<dbReference type="Gene3D" id="3.30.2170.10">
    <property type="entry name" value="archaeoglobus fulgidus dsm 4304 superfamily"/>
    <property type="match status" value="1"/>
</dbReference>
<evidence type="ECO:0000313" key="8">
    <source>
        <dbReference type="Proteomes" id="UP001079657"/>
    </source>
</evidence>
<name>A0ABT4CRT1_9CLOT</name>
<dbReference type="RefSeq" id="WP_268050636.1">
    <property type="nucleotide sequence ID" value="NZ_JAPQES010000005.1"/>
</dbReference>
<dbReference type="Proteomes" id="UP001079657">
    <property type="component" value="Unassembled WGS sequence"/>
</dbReference>
<dbReference type="HAMAP" id="MF_00801">
    <property type="entry name" value="Endonuclease_5"/>
    <property type="match status" value="1"/>
</dbReference>
<keyword evidence="6" id="KW-0234">DNA repair</keyword>
<keyword evidence="3 6" id="KW-0540">Nuclease</keyword>
<feature type="binding site" evidence="6">
    <location>
        <position position="46"/>
    </location>
    <ligand>
        <name>Mg(2+)</name>
        <dbReference type="ChEBI" id="CHEBI:18420"/>
    </ligand>
</feature>
<keyword evidence="6" id="KW-0479">Metal-binding</keyword>
<sequence length="241" mass="27231">MKVNYIHDFNQKTEEEFLNIQNNLKVKINITNKIDLQNIKVCAGIDIAYWDKNNETFGACSIVIIDFQTKEVLEKVYSVGKISVPYVAGFLAFRELPLILEAVEKITVEPDVFIFDGNGYLHHNNMGIATHAGLFLNKPTMGVAKTYLKINKVDFIMPENQIGADTDIIVNDKVYGRVVRTRKNVKPIFVSCGNNIDINSCYEIAMNLLSKDSRIPIPTRLADLETHVLKNKFCNESVASK</sequence>
<evidence type="ECO:0000256" key="1">
    <source>
        <dbReference type="ARBA" id="ARBA00004496"/>
    </source>
</evidence>
<evidence type="ECO:0000256" key="5">
    <source>
        <dbReference type="ARBA" id="ARBA00022801"/>
    </source>
</evidence>
<dbReference type="PANTHER" id="PTHR28511">
    <property type="entry name" value="ENDONUCLEASE V"/>
    <property type="match status" value="1"/>
</dbReference>
<keyword evidence="8" id="KW-1185">Reference proteome</keyword>
<feature type="site" description="Interaction with target DNA" evidence="6">
    <location>
        <position position="86"/>
    </location>
</feature>
<dbReference type="EC" id="3.1.21.7" evidence="6"/>
<gene>
    <name evidence="6" type="primary">nfi</name>
    <name evidence="7" type="ORF">OXH55_13985</name>
</gene>
<keyword evidence="6" id="KW-0460">Magnesium</keyword>
<keyword evidence="6" id="KW-0227">DNA damage</keyword>
<keyword evidence="2 6" id="KW-0963">Cytoplasm</keyword>
<evidence type="ECO:0000256" key="4">
    <source>
        <dbReference type="ARBA" id="ARBA00022759"/>
    </source>
</evidence>
<dbReference type="EMBL" id="JAPQES010000005">
    <property type="protein sequence ID" value="MCY6371752.1"/>
    <property type="molecule type" value="Genomic_DNA"/>
</dbReference>
<evidence type="ECO:0000313" key="7">
    <source>
        <dbReference type="EMBL" id="MCY6371752.1"/>
    </source>
</evidence>
<evidence type="ECO:0000256" key="3">
    <source>
        <dbReference type="ARBA" id="ARBA00022722"/>
    </source>
</evidence>
<dbReference type="Pfam" id="PF04493">
    <property type="entry name" value="Endonuclease_5"/>
    <property type="match status" value="1"/>
</dbReference>
<comment type="function">
    <text evidence="6">DNA repair enzyme involved in the repair of deaminated bases. Selectively cleaves double-stranded DNA at the second phosphodiester bond 3' to a deoxyinosine leaving behind the intact lesion on the nicked DNA.</text>
</comment>
<proteinExistence type="inferred from homology"/>
<organism evidence="7 8">
    <name type="scientific">Clostridium ganghwense</name>
    <dbReference type="NCBI Taxonomy" id="312089"/>
    <lineage>
        <taxon>Bacteria</taxon>
        <taxon>Bacillati</taxon>
        <taxon>Bacillota</taxon>
        <taxon>Clostridia</taxon>
        <taxon>Eubacteriales</taxon>
        <taxon>Clostridiaceae</taxon>
        <taxon>Clostridium</taxon>
    </lineage>
</organism>
<dbReference type="GO" id="GO:0004519">
    <property type="term" value="F:endonuclease activity"/>
    <property type="evidence" value="ECO:0007669"/>
    <property type="project" value="UniProtKB-KW"/>
</dbReference>
<comment type="caution">
    <text evidence="7">The sequence shown here is derived from an EMBL/GenBank/DDBJ whole genome shotgun (WGS) entry which is preliminary data.</text>
</comment>
<comment type="cofactor">
    <cofactor evidence="6">
        <name>Mg(2+)</name>
        <dbReference type="ChEBI" id="CHEBI:18420"/>
    </cofactor>
</comment>
<comment type="catalytic activity">
    <reaction evidence="6">
        <text>Endonucleolytic cleavage at apurinic or apyrimidinic sites to products with a 5'-phosphate.</text>
        <dbReference type="EC" id="3.1.21.7"/>
    </reaction>
</comment>
<comment type="subcellular location">
    <subcellularLocation>
        <location evidence="1 6">Cytoplasm</location>
    </subcellularLocation>
</comment>
<reference evidence="7" key="1">
    <citation type="submission" date="2022-12" db="EMBL/GenBank/DDBJ databases">
        <authorList>
            <person name="Wang J."/>
        </authorList>
    </citation>
    <scope>NUCLEOTIDE SEQUENCE</scope>
    <source>
        <strain evidence="7">HY-42-06</strain>
    </source>
</reference>
<protein>
    <recommendedName>
        <fullName evidence="6">Endonuclease V</fullName>
        <ecNumber evidence="6">3.1.21.7</ecNumber>
    </recommendedName>
    <alternativeName>
        <fullName evidence="6">Deoxyinosine 3'endonuclease</fullName>
    </alternativeName>
    <alternativeName>
        <fullName evidence="6">Deoxyribonuclease V</fullName>
        <shortName evidence="6">DNase V</shortName>
    </alternativeName>
</protein>
<evidence type="ECO:0000256" key="2">
    <source>
        <dbReference type="ARBA" id="ARBA00022490"/>
    </source>
</evidence>
<evidence type="ECO:0000256" key="6">
    <source>
        <dbReference type="HAMAP-Rule" id="MF_00801"/>
    </source>
</evidence>
<keyword evidence="5 6" id="KW-0378">Hydrolase</keyword>
<comment type="similarity">
    <text evidence="6">Belongs to the endonuclease V family.</text>
</comment>
<dbReference type="PANTHER" id="PTHR28511:SF1">
    <property type="entry name" value="ENDONUCLEASE V"/>
    <property type="match status" value="1"/>
</dbReference>
<accession>A0ABT4CRT1</accession>
<feature type="binding site" evidence="6">
    <location>
        <position position="116"/>
    </location>
    <ligand>
        <name>Mg(2+)</name>
        <dbReference type="ChEBI" id="CHEBI:18420"/>
    </ligand>
</feature>
<dbReference type="CDD" id="cd06559">
    <property type="entry name" value="Endonuclease_V"/>
    <property type="match status" value="1"/>
</dbReference>
<keyword evidence="4 6" id="KW-0255">Endonuclease</keyword>